<feature type="transmembrane region" description="Helical" evidence="1">
    <location>
        <begin position="47"/>
        <end position="66"/>
    </location>
</feature>
<dbReference type="InterPro" id="IPR019629">
    <property type="entry name" value="Uncharacterised_HI1736/YgjV"/>
</dbReference>
<evidence type="ECO:0000313" key="2">
    <source>
        <dbReference type="EMBL" id="MFM2483899.1"/>
    </source>
</evidence>
<keyword evidence="1" id="KW-1133">Transmembrane helix</keyword>
<dbReference type="PIRSF" id="PIRSF011443">
    <property type="entry name" value="YgjV"/>
    <property type="match status" value="1"/>
</dbReference>
<dbReference type="Proteomes" id="UP001629953">
    <property type="component" value="Unassembled WGS sequence"/>
</dbReference>
<reference evidence="2 3" key="1">
    <citation type="journal article" date="2013" name="Int. J. Syst. Evol. Microbiol.">
        <title>Celerinatantimonas yamalensis sp. nov., a cold-adapted diazotrophic bacterium from a cold permafrost brine.</title>
        <authorList>
            <person name="Shcherbakova V."/>
            <person name="Chuvilskaya N."/>
            <person name="Rivkina E."/>
            <person name="Demidov N."/>
            <person name="Uchaeva V."/>
            <person name="Suetin S."/>
            <person name="Suzina N."/>
            <person name="Gilichinsky D."/>
        </authorList>
    </citation>
    <scope>NUCLEOTIDE SEQUENCE [LARGE SCALE GENOMIC DNA]</scope>
    <source>
        <strain evidence="2 3">C7</strain>
    </source>
</reference>
<protein>
    <submittedName>
        <fullName evidence="2">YgjV family protein</fullName>
    </submittedName>
</protein>
<gene>
    <name evidence="2" type="ORF">ABUE30_02265</name>
</gene>
<dbReference type="RefSeq" id="WP_408622051.1">
    <property type="nucleotide sequence ID" value="NZ_JBEQCT010000001.1"/>
</dbReference>
<name>A0ABW9G3D8_9GAMM</name>
<dbReference type="Pfam" id="PF10688">
    <property type="entry name" value="Imp-YgjV"/>
    <property type="match status" value="1"/>
</dbReference>
<accession>A0ABW9G3D8</accession>
<keyword evidence="3" id="KW-1185">Reference proteome</keyword>
<feature type="transmembrane region" description="Helical" evidence="1">
    <location>
        <begin position="7"/>
        <end position="27"/>
    </location>
</feature>
<proteinExistence type="predicted"/>
<sequence>MLEHFLGHFWGQLFGFISFSLGIASFWQTDDRRLKLIMVLLNICNTIHYAFFAAFTSMVSSLLSTFRTALSMRTRSGWVAFLFIVSNLTLGLYIAQSWSDLWPVFGMCIGTYALFRLKGLTMRFVFLIGSGCWLINNIIVGSIGGTMLEIMMLLINLSTMFRIFKARQATVHDSQ</sequence>
<dbReference type="InterPro" id="IPR026267">
    <property type="entry name" value="YgjV"/>
</dbReference>
<dbReference type="EMBL" id="JBEQCT010000001">
    <property type="protein sequence ID" value="MFM2483899.1"/>
    <property type="molecule type" value="Genomic_DNA"/>
</dbReference>
<evidence type="ECO:0000256" key="1">
    <source>
        <dbReference type="SAM" id="Phobius"/>
    </source>
</evidence>
<feature type="transmembrane region" description="Helical" evidence="1">
    <location>
        <begin position="101"/>
        <end position="117"/>
    </location>
</feature>
<evidence type="ECO:0000313" key="3">
    <source>
        <dbReference type="Proteomes" id="UP001629953"/>
    </source>
</evidence>
<comment type="caution">
    <text evidence="2">The sequence shown here is derived from an EMBL/GenBank/DDBJ whole genome shotgun (WGS) entry which is preliminary data.</text>
</comment>
<keyword evidence="1" id="KW-0812">Transmembrane</keyword>
<organism evidence="2 3">
    <name type="scientific">Celerinatantimonas yamalensis</name>
    <dbReference type="NCBI Taxonomy" id="559956"/>
    <lineage>
        <taxon>Bacteria</taxon>
        <taxon>Pseudomonadati</taxon>
        <taxon>Pseudomonadota</taxon>
        <taxon>Gammaproteobacteria</taxon>
        <taxon>Celerinatantimonadaceae</taxon>
        <taxon>Celerinatantimonas</taxon>
    </lineage>
</organism>
<keyword evidence="1" id="KW-0472">Membrane</keyword>
<feature type="transmembrane region" description="Helical" evidence="1">
    <location>
        <begin position="78"/>
        <end position="95"/>
    </location>
</feature>